<dbReference type="InterPro" id="IPR035906">
    <property type="entry name" value="MetI-like_sf"/>
</dbReference>
<sequence>MAGFLARRLAQALVTIFGVATLIFFLQRLTGDPTYLLVPETATPADIDAMRRSLGFDRPLVVQYASFLADLLRFDLGRSVIQNAPVTTIIASRVPYTLALAAGALLVACGIGIPVGIAMALWRDSVFAKALSGLVLAAQSLPTFWSGILLILVFAVTLGWLPPSATGGISHLVLPSVALGLLSMATFARITRTALLDELSRDYVRTARARGVLPGRLLGRHLARNAAIPVITVAALEISNLLAGAVIVETVFAWPGLGQVTVQSILARDFLVVQGVVLLGAFVTVALNLAADILYSVVDPRIRLTGARA</sequence>
<evidence type="ECO:0000259" key="8">
    <source>
        <dbReference type="PROSITE" id="PS50928"/>
    </source>
</evidence>
<dbReference type="GO" id="GO:0071916">
    <property type="term" value="F:dipeptide transmembrane transporter activity"/>
    <property type="evidence" value="ECO:0007669"/>
    <property type="project" value="TreeGrafter"/>
</dbReference>
<dbReference type="PANTHER" id="PTHR43163">
    <property type="entry name" value="DIPEPTIDE TRANSPORT SYSTEM PERMEASE PROTEIN DPPB-RELATED"/>
    <property type="match status" value="1"/>
</dbReference>
<comment type="caution">
    <text evidence="9">The sequence shown here is derived from an EMBL/GenBank/DDBJ whole genome shotgun (WGS) entry which is preliminary data.</text>
</comment>
<keyword evidence="6 7" id="KW-0472">Membrane</keyword>
<dbReference type="AlphaFoldDB" id="A0A917I6L6"/>
<dbReference type="SUPFAM" id="SSF161098">
    <property type="entry name" value="MetI-like"/>
    <property type="match status" value="1"/>
</dbReference>
<dbReference type="InterPro" id="IPR045621">
    <property type="entry name" value="BPD_transp_1_N"/>
</dbReference>
<comment type="subcellular location">
    <subcellularLocation>
        <location evidence="1 7">Cell membrane</location>
        <topology evidence="1 7">Multi-pass membrane protein</topology>
    </subcellularLocation>
</comment>
<evidence type="ECO:0000256" key="3">
    <source>
        <dbReference type="ARBA" id="ARBA00022475"/>
    </source>
</evidence>
<feature type="transmembrane region" description="Helical" evidence="7">
    <location>
        <begin position="226"/>
        <end position="252"/>
    </location>
</feature>
<evidence type="ECO:0000256" key="6">
    <source>
        <dbReference type="ARBA" id="ARBA00023136"/>
    </source>
</evidence>
<feature type="transmembrane region" description="Helical" evidence="7">
    <location>
        <begin position="98"/>
        <end position="122"/>
    </location>
</feature>
<evidence type="ECO:0000256" key="4">
    <source>
        <dbReference type="ARBA" id="ARBA00022692"/>
    </source>
</evidence>
<name>A0A917I6L6_9HYPH</name>
<keyword evidence="3" id="KW-1003">Cell membrane</keyword>
<dbReference type="Proteomes" id="UP000603912">
    <property type="component" value="Unassembled WGS sequence"/>
</dbReference>
<keyword evidence="5 7" id="KW-1133">Transmembrane helix</keyword>
<evidence type="ECO:0000313" key="10">
    <source>
        <dbReference type="Proteomes" id="UP000603912"/>
    </source>
</evidence>
<dbReference type="RefSeq" id="WP_188517517.1">
    <property type="nucleotide sequence ID" value="NZ_BMES01000001.1"/>
</dbReference>
<dbReference type="InterPro" id="IPR000515">
    <property type="entry name" value="MetI-like"/>
</dbReference>
<dbReference type="Pfam" id="PF00528">
    <property type="entry name" value="BPD_transp_1"/>
    <property type="match status" value="1"/>
</dbReference>
<gene>
    <name evidence="9" type="ORF">GCM10007036_20560</name>
</gene>
<dbReference type="Gene3D" id="1.10.3720.10">
    <property type="entry name" value="MetI-like"/>
    <property type="match status" value="1"/>
</dbReference>
<dbReference type="CDD" id="cd06261">
    <property type="entry name" value="TM_PBP2"/>
    <property type="match status" value="1"/>
</dbReference>
<dbReference type="Pfam" id="PF19300">
    <property type="entry name" value="BPD_transp_1_N"/>
    <property type="match status" value="1"/>
</dbReference>
<feature type="transmembrane region" description="Helical" evidence="7">
    <location>
        <begin position="134"/>
        <end position="160"/>
    </location>
</feature>
<dbReference type="PROSITE" id="PS50928">
    <property type="entry name" value="ABC_TM1"/>
    <property type="match status" value="1"/>
</dbReference>
<reference evidence="9" key="2">
    <citation type="submission" date="2020-09" db="EMBL/GenBank/DDBJ databases">
        <authorList>
            <person name="Sun Q."/>
            <person name="Zhou Y."/>
        </authorList>
    </citation>
    <scope>NUCLEOTIDE SEQUENCE</scope>
    <source>
        <strain evidence="9">CGMCC 1.12214</strain>
    </source>
</reference>
<evidence type="ECO:0000256" key="7">
    <source>
        <dbReference type="RuleBase" id="RU363032"/>
    </source>
</evidence>
<feature type="transmembrane region" description="Helical" evidence="7">
    <location>
        <begin position="172"/>
        <end position="191"/>
    </location>
</feature>
<feature type="transmembrane region" description="Helical" evidence="7">
    <location>
        <begin position="12"/>
        <end position="30"/>
    </location>
</feature>
<feature type="domain" description="ABC transmembrane type-1" evidence="8">
    <location>
        <begin position="94"/>
        <end position="295"/>
    </location>
</feature>
<comment type="similarity">
    <text evidence="7">Belongs to the binding-protein-dependent transport system permease family.</text>
</comment>
<reference evidence="9" key="1">
    <citation type="journal article" date="2014" name="Int. J. Syst. Evol. Microbiol.">
        <title>Complete genome sequence of Corynebacterium casei LMG S-19264T (=DSM 44701T), isolated from a smear-ripened cheese.</title>
        <authorList>
            <consortium name="US DOE Joint Genome Institute (JGI-PGF)"/>
            <person name="Walter F."/>
            <person name="Albersmeier A."/>
            <person name="Kalinowski J."/>
            <person name="Ruckert C."/>
        </authorList>
    </citation>
    <scope>NUCLEOTIDE SEQUENCE</scope>
    <source>
        <strain evidence="9">CGMCC 1.12214</strain>
    </source>
</reference>
<accession>A0A917I6L6</accession>
<keyword evidence="2 7" id="KW-0813">Transport</keyword>
<keyword evidence="10" id="KW-1185">Reference proteome</keyword>
<proteinExistence type="inferred from homology"/>
<feature type="transmembrane region" description="Helical" evidence="7">
    <location>
        <begin position="272"/>
        <end position="298"/>
    </location>
</feature>
<evidence type="ECO:0000256" key="2">
    <source>
        <dbReference type="ARBA" id="ARBA00022448"/>
    </source>
</evidence>
<dbReference type="EMBL" id="BMES01000001">
    <property type="protein sequence ID" value="GGH18409.1"/>
    <property type="molecule type" value="Genomic_DNA"/>
</dbReference>
<organism evidence="9 10">
    <name type="scientific">Alsobacter metallidurans</name>
    <dbReference type="NCBI Taxonomy" id="340221"/>
    <lineage>
        <taxon>Bacteria</taxon>
        <taxon>Pseudomonadati</taxon>
        <taxon>Pseudomonadota</taxon>
        <taxon>Alphaproteobacteria</taxon>
        <taxon>Hyphomicrobiales</taxon>
        <taxon>Alsobacteraceae</taxon>
        <taxon>Alsobacter</taxon>
    </lineage>
</organism>
<evidence type="ECO:0000313" key="9">
    <source>
        <dbReference type="EMBL" id="GGH18409.1"/>
    </source>
</evidence>
<dbReference type="PANTHER" id="PTHR43163:SF6">
    <property type="entry name" value="DIPEPTIDE TRANSPORT SYSTEM PERMEASE PROTEIN DPPB-RELATED"/>
    <property type="match status" value="1"/>
</dbReference>
<dbReference type="GO" id="GO:0005886">
    <property type="term" value="C:plasma membrane"/>
    <property type="evidence" value="ECO:0007669"/>
    <property type="project" value="UniProtKB-SubCell"/>
</dbReference>
<evidence type="ECO:0000256" key="1">
    <source>
        <dbReference type="ARBA" id="ARBA00004651"/>
    </source>
</evidence>
<evidence type="ECO:0000256" key="5">
    <source>
        <dbReference type="ARBA" id="ARBA00022989"/>
    </source>
</evidence>
<keyword evidence="4 7" id="KW-0812">Transmembrane</keyword>
<protein>
    <submittedName>
        <fullName evidence="9">Peptide ABC transporter permease</fullName>
    </submittedName>
</protein>